<reference evidence="2 3" key="2">
    <citation type="submission" date="2018-11" db="EMBL/GenBank/DDBJ databases">
        <authorList>
            <consortium name="Pathogen Informatics"/>
        </authorList>
    </citation>
    <scope>NUCLEOTIDE SEQUENCE [LARGE SCALE GENOMIC DNA]</scope>
    <source>
        <strain evidence="2 3">Egypt</strain>
    </source>
</reference>
<dbReference type="Proteomes" id="UP000272942">
    <property type="component" value="Unassembled WGS sequence"/>
</dbReference>
<feature type="region of interest" description="Disordered" evidence="1">
    <location>
        <begin position="1"/>
        <end position="71"/>
    </location>
</feature>
<dbReference type="OrthoDB" id="44867at2759"/>
<gene>
    <name evidence="2" type="ORF">ECPE_LOCUS12788</name>
</gene>
<feature type="compositionally biased region" description="Polar residues" evidence="1">
    <location>
        <begin position="1"/>
        <end position="12"/>
    </location>
</feature>
<feature type="compositionally biased region" description="Low complexity" evidence="1">
    <location>
        <begin position="17"/>
        <end position="30"/>
    </location>
</feature>
<protein>
    <submittedName>
        <fullName evidence="4">MI domain-containing protein</fullName>
    </submittedName>
</protein>
<accession>A0A183B0Q5</accession>
<evidence type="ECO:0000313" key="2">
    <source>
        <dbReference type="EMBL" id="VDP90060.1"/>
    </source>
</evidence>
<feature type="compositionally biased region" description="Low complexity" evidence="1">
    <location>
        <begin position="45"/>
        <end position="58"/>
    </location>
</feature>
<dbReference type="WBParaSite" id="ECPE_0001282701-mRNA-1">
    <property type="protein sequence ID" value="ECPE_0001282701-mRNA-1"/>
    <property type="gene ID" value="ECPE_0001282701"/>
</dbReference>
<dbReference type="EMBL" id="UZAN01053610">
    <property type="protein sequence ID" value="VDP90060.1"/>
    <property type="molecule type" value="Genomic_DNA"/>
</dbReference>
<evidence type="ECO:0000313" key="4">
    <source>
        <dbReference type="WBParaSite" id="ECPE_0001282701-mRNA-1"/>
    </source>
</evidence>
<dbReference type="AlphaFoldDB" id="A0A183B0Q5"/>
<keyword evidence="3" id="KW-1185">Reference proteome</keyword>
<feature type="compositionally biased region" description="Basic and acidic residues" evidence="1">
    <location>
        <begin position="31"/>
        <end position="44"/>
    </location>
</feature>
<reference evidence="4" key="1">
    <citation type="submission" date="2016-06" db="UniProtKB">
        <authorList>
            <consortium name="WormBaseParasite"/>
        </authorList>
    </citation>
    <scope>IDENTIFICATION</scope>
</reference>
<proteinExistence type="predicted"/>
<evidence type="ECO:0000313" key="3">
    <source>
        <dbReference type="Proteomes" id="UP000272942"/>
    </source>
</evidence>
<name>A0A183B0Q5_9TREM</name>
<sequence>KIESSATPTIGSKRSPDANNGVGSDDGGASDVKKSRTEKSDASDSPKVSSAAPASSAPITTNSGASRGYFPAQMHVTTDEVRLKAREMIQSALEVGKDSLVSVLSFAPKRPAQQHFYTLMHELQS</sequence>
<organism evidence="4">
    <name type="scientific">Echinostoma caproni</name>
    <dbReference type="NCBI Taxonomy" id="27848"/>
    <lineage>
        <taxon>Eukaryota</taxon>
        <taxon>Metazoa</taxon>
        <taxon>Spiralia</taxon>
        <taxon>Lophotrochozoa</taxon>
        <taxon>Platyhelminthes</taxon>
        <taxon>Trematoda</taxon>
        <taxon>Digenea</taxon>
        <taxon>Plagiorchiida</taxon>
        <taxon>Echinostomata</taxon>
        <taxon>Echinostomatoidea</taxon>
        <taxon>Echinostomatidae</taxon>
        <taxon>Echinostoma</taxon>
    </lineage>
</organism>
<evidence type="ECO:0000256" key="1">
    <source>
        <dbReference type="SAM" id="MobiDB-lite"/>
    </source>
</evidence>